<keyword evidence="3" id="KW-1185">Reference proteome</keyword>
<name>A0A1E7DL81_9BACI</name>
<dbReference type="InterPro" id="IPR051680">
    <property type="entry name" value="ATP-dep_Glu-Cys_Ligase-2"/>
</dbReference>
<comment type="caution">
    <text evidence="2">The sequence shown here is derived from an EMBL/GenBank/DDBJ whole genome shotgun (WGS) entry which is preliminary data.</text>
</comment>
<reference evidence="2 3" key="1">
    <citation type="submission" date="2016-06" db="EMBL/GenBank/DDBJ databases">
        <title>Domibacillus iocasae genome sequencing.</title>
        <authorList>
            <person name="Verma A."/>
            <person name="Pal Y."/>
            <person name="Ojha A.K."/>
            <person name="Krishnamurthi S."/>
        </authorList>
    </citation>
    <scope>NUCLEOTIDE SEQUENCE [LARGE SCALE GENOMIC DNA]</scope>
    <source>
        <strain evidence="2 3">DSM 29979</strain>
    </source>
</reference>
<dbReference type="EMBL" id="MAMP01000024">
    <property type="protein sequence ID" value="OES43842.1"/>
    <property type="molecule type" value="Genomic_DNA"/>
</dbReference>
<dbReference type="PANTHER" id="PTHR34595:SF7">
    <property type="entry name" value="SLL1039 PROTEIN"/>
    <property type="match status" value="1"/>
</dbReference>
<feature type="domain" description="DUF403" evidence="1">
    <location>
        <begin position="1"/>
        <end position="312"/>
    </location>
</feature>
<dbReference type="AlphaFoldDB" id="A0A1E7DL81"/>
<proteinExistence type="predicted"/>
<dbReference type="STRING" id="1714016.BA724_12170"/>
<gene>
    <name evidence="2" type="ORF">BA724_12170</name>
</gene>
<dbReference type="InterPro" id="IPR007296">
    <property type="entry name" value="DUF403"/>
</dbReference>
<sequence length="321" mass="37662">MLSRVADSLYWMSRNCERTEHNAHILSMQLITILEASEQEISAGNDWETVLDICTSKNSYYSFYEALTFEKVVDYLTFSKENPNSMANTVSFARENARITRNSIPNELWEVWNEFYLYLQNAQKAKNCSLKEIHDFLNNIKKSSFTATGVIDSSMTRDLPYHFMKIGKWLERAEKTALILNVFFQKSKHANQSAMDDFFWRSALQFVNGSETYFKHFPPVINPRSVLQFLVSDLSFPRSIRYCMEHVWEAVKGLESGKVSHYSWQMYALLDTMMTEFNEEYISNLADEEVEDFLIQSLNRCIEFGKVFSKTYYLVEREHSV</sequence>
<evidence type="ECO:0000259" key="1">
    <source>
        <dbReference type="Pfam" id="PF04168"/>
    </source>
</evidence>
<dbReference type="OrthoDB" id="9803532at2"/>
<dbReference type="Pfam" id="PF04168">
    <property type="entry name" value="Alpha-E"/>
    <property type="match status" value="1"/>
</dbReference>
<evidence type="ECO:0000313" key="3">
    <source>
        <dbReference type="Proteomes" id="UP000095658"/>
    </source>
</evidence>
<protein>
    <recommendedName>
        <fullName evidence="1">DUF403 domain-containing protein</fullName>
    </recommendedName>
</protein>
<dbReference type="PANTHER" id="PTHR34595">
    <property type="entry name" value="BLR5612 PROTEIN"/>
    <property type="match status" value="1"/>
</dbReference>
<dbReference type="Proteomes" id="UP000095658">
    <property type="component" value="Unassembled WGS sequence"/>
</dbReference>
<organism evidence="2 3">
    <name type="scientific">Domibacillus iocasae</name>
    <dbReference type="NCBI Taxonomy" id="1714016"/>
    <lineage>
        <taxon>Bacteria</taxon>
        <taxon>Bacillati</taxon>
        <taxon>Bacillota</taxon>
        <taxon>Bacilli</taxon>
        <taxon>Bacillales</taxon>
        <taxon>Bacillaceae</taxon>
        <taxon>Domibacillus</taxon>
    </lineage>
</organism>
<accession>A0A1E7DL81</accession>
<evidence type="ECO:0000313" key="2">
    <source>
        <dbReference type="EMBL" id="OES43842.1"/>
    </source>
</evidence>